<gene>
    <name evidence="6" type="ORF">L0N08_23815</name>
</gene>
<dbReference type="PANTHER" id="PTHR43586">
    <property type="entry name" value="CYSTEINE DESULFURASE"/>
    <property type="match status" value="1"/>
</dbReference>
<evidence type="ECO:0000259" key="5">
    <source>
        <dbReference type="Pfam" id="PF00266"/>
    </source>
</evidence>
<feature type="domain" description="Aminotransferase class V" evidence="5">
    <location>
        <begin position="2"/>
        <end position="379"/>
    </location>
</feature>
<comment type="caution">
    <text evidence="6">The sequence shown here is derived from an EMBL/GenBank/DDBJ whole genome shotgun (WGS) entry which is preliminary data.</text>
</comment>
<dbReference type="SUPFAM" id="SSF53383">
    <property type="entry name" value="PLP-dependent transferases"/>
    <property type="match status" value="1"/>
</dbReference>
<proteinExistence type="inferred from homology"/>
<keyword evidence="6" id="KW-0032">Aminotransferase</keyword>
<keyword evidence="2" id="KW-0663">Pyridoxal phosphate</keyword>
<evidence type="ECO:0000256" key="4">
    <source>
        <dbReference type="RuleBase" id="RU004504"/>
    </source>
</evidence>
<dbReference type="InterPro" id="IPR000192">
    <property type="entry name" value="Aminotrans_V_dom"/>
</dbReference>
<dbReference type="PROSITE" id="PS00595">
    <property type="entry name" value="AA_TRANSFER_CLASS_5"/>
    <property type="match status" value="1"/>
</dbReference>
<accession>A0AAW5C4K3</accession>
<evidence type="ECO:0000256" key="3">
    <source>
        <dbReference type="RuleBase" id="RU004075"/>
    </source>
</evidence>
<evidence type="ECO:0000256" key="1">
    <source>
        <dbReference type="ARBA" id="ARBA00001933"/>
    </source>
</evidence>
<comment type="similarity">
    <text evidence="3">Belongs to the class-V pyridoxal-phosphate-dependent aminotransferase family.</text>
</comment>
<protein>
    <submittedName>
        <fullName evidence="6">Aminotransferase class V-fold PLP-dependent enzyme</fullName>
    </submittedName>
</protein>
<evidence type="ECO:0000313" key="6">
    <source>
        <dbReference type="EMBL" id="MCG4748452.1"/>
    </source>
</evidence>
<dbReference type="PANTHER" id="PTHR43586:SF4">
    <property type="entry name" value="ISOPENICILLIN N EPIMERASE"/>
    <property type="match status" value="1"/>
</dbReference>
<dbReference type="RefSeq" id="WP_238053831.1">
    <property type="nucleotide sequence ID" value="NZ_JAKNGE010000037.1"/>
</dbReference>
<dbReference type="EMBL" id="JAKNGE010000037">
    <property type="protein sequence ID" value="MCG4748452.1"/>
    <property type="molecule type" value="Genomic_DNA"/>
</dbReference>
<reference evidence="6" key="1">
    <citation type="submission" date="2022-01" db="EMBL/GenBank/DDBJ databases">
        <title>Collection of gut derived symbiotic bacterial strains cultured from healthy donors.</title>
        <authorList>
            <person name="Lin H."/>
            <person name="Kohout C."/>
            <person name="Waligurski E."/>
            <person name="Pamer E.G."/>
        </authorList>
    </citation>
    <scope>NUCLEOTIDE SEQUENCE</scope>
    <source>
        <strain evidence="6">DFI.6.55</strain>
    </source>
</reference>
<dbReference type="InterPro" id="IPR015424">
    <property type="entry name" value="PyrdxlP-dep_Trfase"/>
</dbReference>
<dbReference type="Gene3D" id="3.40.640.10">
    <property type="entry name" value="Type I PLP-dependent aspartate aminotransferase-like (Major domain)"/>
    <property type="match status" value="1"/>
</dbReference>
<evidence type="ECO:0000256" key="2">
    <source>
        <dbReference type="ARBA" id="ARBA00022898"/>
    </source>
</evidence>
<organism evidence="6 7">
    <name type="scientific">Enterocloster aldenensis</name>
    <dbReference type="NCBI Taxonomy" id="358742"/>
    <lineage>
        <taxon>Bacteria</taxon>
        <taxon>Bacillati</taxon>
        <taxon>Bacillota</taxon>
        <taxon>Clostridia</taxon>
        <taxon>Lachnospirales</taxon>
        <taxon>Lachnospiraceae</taxon>
        <taxon>Enterocloster</taxon>
    </lineage>
</organism>
<dbReference type="Proteomes" id="UP001299608">
    <property type="component" value="Unassembled WGS sequence"/>
</dbReference>
<comment type="cofactor">
    <cofactor evidence="1 4">
        <name>pyridoxal 5'-phosphate</name>
        <dbReference type="ChEBI" id="CHEBI:597326"/>
    </cofactor>
</comment>
<dbReference type="Gene3D" id="3.90.1150.10">
    <property type="entry name" value="Aspartate Aminotransferase, domain 1"/>
    <property type="match status" value="1"/>
</dbReference>
<dbReference type="GO" id="GO:0008483">
    <property type="term" value="F:transaminase activity"/>
    <property type="evidence" value="ECO:0007669"/>
    <property type="project" value="UniProtKB-KW"/>
</dbReference>
<dbReference type="InterPro" id="IPR020578">
    <property type="entry name" value="Aminotrans_V_PyrdxlP_BS"/>
</dbReference>
<dbReference type="InterPro" id="IPR015422">
    <property type="entry name" value="PyrdxlP-dep_Trfase_small"/>
</dbReference>
<dbReference type="Pfam" id="PF00266">
    <property type="entry name" value="Aminotran_5"/>
    <property type="match status" value="1"/>
</dbReference>
<evidence type="ECO:0000313" key="7">
    <source>
        <dbReference type="Proteomes" id="UP001299608"/>
    </source>
</evidence>
<dbReference type="InterPro" id="IPR015421">
    <property type="entry name" value="PyrdxlP-dep_Trfase_major"/>
</dbReference>
<sequence length="389" mass="41522">MIYLDNAATSFYRPETVAWAVAEAINTMGNCSRGTYETALTSARTVYETRDLLSGLFHGDGPEQVAFTANSTESLNIAIKGVLAPGDRVVTTALEHNSVLRPLYEMERQGVDLVVVGCTGEMDPNGGNEKERHKGALDYNALKAAITPGTKAVVCTHASNLTGNLVDIRRVGGWCREAGALFLVDASQTAGVFSIDMDRDYIDILCFTGHKGLMGPQGTGGICVRKGIQVRPLLSGGSGIMTYSKTHPAAMPTALEAGTLNAHGLAGLRAALLYIREQGPGAIRDKELALMRRFHEQAAAIPGVCIYGDFDQEERAAIVALNLGDEDSGEVSDYLAQEHGIYTRSGGHCAPLMHEALGTREQGAVRFSFSHFNTVQEVDLAAAALRAYG</sequence>
<keyword evidence="6" id="KW-0808">Transferase</keyword>
<name>A0AAW5C4K3_9FIRM</name>
<dbReference type="AlphaFoldDB" id="A0AAW5C4K3"/>